<sequence>MKVIDRDTGKPVDVFVIKLECYFVNDTPIYEINGYRHEDPIPVPIKNFRNVRDNKELYSIYQRVKELNEQCREEWKTKDNIASMEQSECRELDDALELE</sequence>
<dbReference type="AlphaFoldDB" id="A0A7R7EIR6"/>
<dbReference type="Proteomes" id="UP000595897">
    <property type="component" value="Chromosome"/>
</dbReference>
<organism evidence="1 2">
    <name type="scientific">Anaeromicropila herbilytica</name>
    <dbReference type="NCBI Taxonomy" id="2785025"/>
    <lineage>
        <taxon>Bacteria</taxon>
        <taxon>Bacillati</taxon>
        <taxon>Bacillota</taxon>
        <taxon>Clostridia</taxon>
        <taxon>Lachnospirales</taxon>
        <taxon>Lachnospiraceae</taxon>
        <taxon>Anaeromicropila</taxon>
    </lineage>
</organism>
<accession>A0A7R7EIR6</accession>
<dbReference type="RefSeq" id="WP_271714789.1">
    <property type="nucleotide sequence ID" value="NZ_AP024169.1"/>
</dbReference>
<proteinExistence type="predicted"/>
<dbReference type="EMBL" id="AP024169">
    <property type="protein sequence ID" value="BCN29518.1"/>
    <property type="molecule type" value="Genomic_DNA"/>
</dbReference>
<gene>
    <name evidence="1" type="ORF">bsdtb5_08130</name>
</gene>
<dbReference type="KEGG" id="ahb:bsdtb5_08130"/>
<name>A0A7R7EIR6_9FIRM</name>
<protein>
    <submittedName>
        <fullName evidence="1">Uncharacterized protein</fullName>
    </submittedName>
</protein>
<reference evidence="1 2" key="1">
    <citation type="submission" date="2020-11" db="EMBL/GenBank/DDBJ databases">
        <title>Draft genome sequencing of a Lachnospiraceae strain isolated from anoxic soil subjected to BSD treatment.</title>
        <authorList>
            <person name="Uek A."/>
            <person name="Tonouchi A."/>
        </authorList>
    </citation>
    <scope>NUCLEOTIDE SEQUENCE [LARGE SCALE GENOMIC DNA]</scope>
    <source>
        <strain evidence="1 2">TB5</strain>
    </source>
</reference>
<keyword evidence="2" id="KW-1185">Reference proteome</keyword>
<evidence type="ECO:0000313" key="1">
    <source>
        <dbReference type="EMBL" id="BCN29518.1"/>
    </source>
</evidence>
<evidence type="ECO:0000313" key="2">
    <source>
        <dbReference type="Proteomes" id="UP000595897"/>
    </source>
</evidence>